<accession>A0ABW5QPE9</accession>
<protein>
    <submittedName>
        <fullName evidence="1">DUF1028 domain-containing protein</fullName>
    </submittedName>
</protein>
<sequence length="212" mass="22044">MTFSIVGRDPDTGDLGVATATAGPFVGWLVPHGLPGMGVVATQAMTNPYLAVDLLQGLGETPIEQALEAALERDAERERRQIIAVDRMGRTVGWTGSKCEGFAGHLPGDGVAVAGNILAGEAVLHSMLAAYSRPADLGTRLLAALTAGAEAGGDRRGTGSAALKVYGREAYPLLDLRVDDSEAPLAELETLLTRATSGSYAEFLAAVTRRAR</sequence>
<evidence type="ECO:0000313" key="2">
    <source>
        <dbReference type="Proteomes" id="UP001597521"/>
    </source>
</evidence>
<dbReference type="EMBL" id="JBHUNP010000001">
    <property type="protein sequence ID" value="MFD2649386.1"/>
    <property type="molecule type" value="Genomic_DNA"/>
</dbReference>
<reference evidence="2" key="1">
    <citation type="journal article" date="2019" name="Int. J. Syst. Evol. Microbiol.">
        <title>The Global Catalogue of Microorganisms (GCM) 10K type strain sequencing project: providing services to taxonomists for standard genome sequencing and annotation.</title>
        <authorList>
            <consortium name="The Broad Institute Genomics Platform"/>
            <consortium name="The Broad Institute Genome Sequencing Center for Infectious Disease"/>
            <person name="Wu L."/>
            <person name="Ma J."/>
        </authorList>
    </citation>
    <scope>NUCLEOTIDE SEQUENCE [LARGE SCALE GENOMIC DNA]</scope>
    <source>
        <strain evidence="2">CCM 7427</strain>
    </source>
</reference>
<dbReference type="InterPro" id="IPR029055">
    <property type="entry name" value="Ntn_hydrolases_N"/>
</dbReference>
<dbReference type="PANTHER" id="PTHR39328:SF1">
    <property type="entry name" value="BLL2871 PROTEIN"/>
    <property type="match status" value="1"/>
</dbReference>
<name>A0ABW5QPE9_9HYPH</name>
<gene>
    <name evidence="1" type="ORF">ACFSX5_16490</name>
</gene>
<dbReference type="Gene3D" id="3.60.20.10">
    <property type="entry name" value="Glutamine Phosphoribosylpyrophosphate, subunit 1, domain 1"/>
    <property type="match status" value="1"/>
</dbReference>
<dbReference type="SUPFAM" id="SSF56235">
    <property type="entry name" value="N-terminal nucleophile aminohydrolases (Ntn hydrolases)"/>
    <property type="match status" value="1"/>
</dbReference>
<organism evidence="1 2">
    <name type="scientific">Devosia albogilva</name>
    <dbReference type="NCBI Taxonomy" id="429726"/>
    <lineage>
        <taxon>Bacteria</taxon>
        <taxon>Pseudomonadati</taxon>
        <taxon>Pseudomonadota</taxon>
        <taxon>Alphaproteobacteria</taxon>
        <taxon>Hyphomicrobiales</taxon>
        <taxon>Devosiaceae</taxon>
        <taxon>Devosia</taxon>
    </lineage>
</organism>
<comment type="caution">
    <text evidence="1">The sequence shown here is derived from an EMBL/GenBank/DDBJ whole genome shotgun (WGS) entry which is preliminary data.</text>
</comment>
<dbReference type="InterPro" id="IPR010430">
    <property type="entry name" value="DUF1028"/>
</dbReference>
<proteinExistence type="predicted"/>
<evidence type="ECO:0000313" key="1">
    <source>
        <dbReference type="EMBL" id="MFD2649386.1"/>
    </source>
</evidence>
<keyword evidence="2" id="KW-1185">Reference proteome</keyword>
<dbReference type="RefSeq" id="WP_386834915.1">
    <property type="nucleotide sequence ID" value="NZ_JBHUNP010000001.1"/>
</dbReference>
<dbReference type="Proteomes" id="UP001597521">
    <property type="component" value="Unassembled WGS sequence"/>
</dbReference>
<dbReference type="Pfam" id="PF06267">
    <property type="entry name" value="DUF1028"/>
    <property type="match status" value="1"/>
</dbReference>
<dbReference type="PANTHER" id="PTHR39328">
    <property type="entry name" value="BLL2871 PROTEIN"/>
    <property type="match status" value="1"/>
</dbReference>